<dbReference type="Proteomes" id="UP000233837">
    <property type="component" value="Unassembled WGS sequence"/>
</dbReference>
<reference evidence="1 2" key="2">
    <citation type="journal article" date="2017" name="Nature">
        <title>The Apostasia genome and the evolution of orchids.</title>
        <authorList>
            <person name="Zhang G.Q."/>
            <person name="Liu K.W."/>
            <person name="Li Z."/>
            <person name="Lohaus R."/>
            <person name="Hsiao Y.Y."/>
            <person name="Niu S.C."/>
            <person name="Wang J.Y."/>
            <person name="Lin Y.C."/>
            <person name="Xu Q."/>
            <person name="Chen L.J."/>
            <person name="Yoshida K."/>
            <person name="Fujiwara S."/>
            <person name="Wang Z.W."/>
            <person name="Zhang Y.Q."/>
            <person name="Mitsuda N."/>
            <person name="Wang M."/>
            <person name="Liu G.H."/>
            <person name="Pecoraro L."/>
            <person name="Huang H.X."/>
            <person name="Xiao X.J."/>
            <person name="Lin M."/>
            <person name="Wu X.Y."/>
            <person name="Wu W.L."/>
            <person name="Chen Y.Y."/>
            <person name="Chang S.B."/>
            <person name="Sakamoto S."/>
            <person name="Ohme-Takagi M."/>
            <person name="Yagi M."/>
            <person name="Zeng S.J."/>
            <person name="Shen C.Y."/>
            <person name="Yeh C.M."/>
            <person name="Luo Y.B."/>
            <person name="Tsai W.C."/>
            <person name="Van de Peer Y."/>
            <person name="Liu Z.J."/>
        </authorList>
    </citation>
    <scope>NUCLEOTIDE SEQUENCE [LARGE SCALE GENOMIC DNA]</scope>
    <source>
        <tissue evidence="1">The whole plant</tissue>
    </source>
</reference>
<dbReference type="EMBL" id="KZ503291">
    <property type="protein sequence ID" value="PKU66210.1"/>
    <property type="molecule type" value="Genomic_DNA"/>
</dbReference>
<accession>A0A2I0VS20</accession>
<evidence type="ECO:0000313" key="2">
    <source>
        <dbReference type="Proteomes" id="UP000233837"/>
    </source>
</evidence>
<evidence type="ECO:0000313" key="1">
    <source>
        <dbReference type="EMBL" id="PKU66210.1"/>
    </source>
</evidence>
<keyword evidence="2" id="KW-1185">Reference proteome</keyword>
<reference evidence="1 2" key="1">
    <citation type="journal article" date="2016" name="Sci. Rep.">
        <title>The Dendrobium catenatum Lindl. genome sequence provides insights into polysaccharide synthase, floral development and adaptive evolution.</title>
        <authorList>
            <person name="Zhang G.Q."/>
            <person name="Xu Q."/>
            <person name="Bian C."/>
            <person name="Tsai W.C."/>
            <person name="Yeh C.M."/>
            <person name="Liu K.W."/>
            <person name="Yoshida K."/>
            <person name="Zhang L.S."/>
            <person name="Chang S.B."/>
            <person name="Chen F."/>
            <person name="Shi Y."/>
            <person name="Su Y.Y."/>
            <person name="Zhang Y.Q."/>
            <person name="Chen L.J."/>
            <person name="Yin Y."/>
            <person name="Lin M."/>
            <person name="Huang H."/>
            <person name="Deng H."/>
            <person name="Wang Z.W."/>
            <person name="Zhu S.L."/>
            <person name="Zhao X."/>
            <person name="Deng C."/>
            <person name="Niu S.C."/>
            <person name="Huang J."/>
            <person name="Wang M."/>
            <person name="Liu G.H."/>
            <person name="Yang H.J."/>
            <person name="Xiao X.J."/>
            <person name="Hsiao Y.Y."/>
            <person name="Wu W.L."/>
            <person name="Chen Y.Y."/>
            <person name="Mitsuda N."/>
            <person name="Ohme-Takagi M."/>
            <person name="Luo Y.B."/>
            <person name="Van de Peer Y."/>
            <person name="Liu Z.J."/>
        </authorList>
    </citation>
    <scope>NUCLEOTIDE SEQUENCE [LARGE SCALE GENOMIC DNA]</scope>
    <source>
        <tissue evidence="1">The whole plant</tissue>
    </source>
</reference>
<name>A0A2I0VS20_9ASPA</name>
<organism evidence="1 2">
    <name type="scientific">Dendrobium catenatum</name>
    <dbReference type="NCBI Taxonomy" id="906689"/>
    <lineage>
        <taxon>Eukaryota</taxon>
        <taxon>Viridiplantae</taxon>
        <taxon>Streptophyta</taxon>
        <taxon>Embryophyta</taxon>
        <taxon>Tracheophyta</taxon>
        <taxon>Spermatophyta</taxon>
        <taxon>Magnoliopsida</taxon>
        <taxon>Liliopsida</taxon>
        <taxon>Asparagales</taxon>
        <taxon>Orchidaceae</taxon>
        <taxon>Epidendroideae</taxon>
        <taxon>Malaxideae</taxon>
        <taxon>Dendrobiinae</taxon>
        <taxon>Dendrobium</taxon>
    </lineage>
</organism>
<sequence>MPKKPHCKDIGSTKMFACQALQHSKITFAEGGRLKNGRHRFLQPRVSLPIAAPCRSLNRIRIQNWTVTSPTGRSVANIPDHFSSSRSTKAKEKKNMTANDMLKYLQKKNEKEINQVTELLQIFISVQIYMDLRVLVSFNLGVAAFGRRNIKRQ</sequence>
<protein>
    <submittedName>
        <fullName evidence="1">Uncharacterized protein</fullName>
    </submittedName>
</protein>
<dbReference type="AlphaFoldDB" id="A0A2I0VS20"/>
<gene>
    <name evidence="1" type="ORF">MA16_Dca009584</name>
</gene>
<proteinExistence type="predicted"/>